<reference evidence="2" key="1">
    <citation type="journal article" date="2023" name="G3 (Bethesda)">
        <title>Genome assembly and association tests identify interacting loci associated with vigor, precocity, and sex in interspecific pistachio rootstocks.</title>
        <authorList>
            <person name="Palmer W."/>
            <person name="Jacygrad E."/>
            <person name="Sagayaradj S."/>
            <person name="Cavanaugh K."/>
            <person name="Han R."/>
            <person name="Bertier L."/>
            <person name="Beede B."/>
            <person name="Kafkas S."/>
            <person name="Golino D."/>
            <person name="Preece J."/>
            <person name="Michelmore R."/>
        </authorList>
    </citation>
    <scope>NUCLEOTIDE SEQUENCE [LARGE SCALE GENOMIC DNA]</scope>
</reference>
<organism evidence="1 2">
    <name type="scientific">Pistacia integerrima</name>
    <dbReference type="NCBI Taxonomy" id="434235"/>
    <lineage>
        <taxon>Eukaryota</taxon>
        <taxon>Viridiplantae</taxon>
        <taxon>Streptophyta</taxon>
        <taxon>Embryophyta</taxon>
        <taxon>Tracheophyta</taxon>
        <taxon>Spermatophyta</taxon>
        <taxon>Magnoliopsida</taxon>
        <taxon>eudicotyledons</taxon>
        <taxon>Gunneridae</taxon>
        <taxon>Pentapetalae</taxon>
        <taxon>rosids</taxon>
        <taxon>malvids</taxon>
        <taxon>Sapindales</taxon>
        <taxon>Anacardiaceae</taxon>
        <taxon>Pistacia</taxon>
    </lineage>
</organism>
<accession>A0ACC0Z3B8</accession>
<gene>
    <name evidence="1" type="ORF">Pint_06473</name>
</gene>
<protein>
    <submittedName>
        <fullName evidence="1">Uncharacterized protein</fullName>
    </submittedName>
</protein>
<evidence type="ECO:0000313" key="1">
    <source>
        <dbReference type="EMBL" id="KAJ0045397.1"/>
    </source>
</evidence>
<comment type="caution">
    <text evidence="1">The sequence shown here is derived from an EMBL/GenBank/DDBJ whole genome shotgun (WGS) entry which is preliminary data.</text>
</comment>
<sequence>MFNNSLNLHNFVKSALPEQAGEVVDYTLLQEGGEIILECLSKILENTVACSAEVPRERMKIDDVESGLRLMKKKLVETRIHEEHTINIPFN</sequence>
<evidence type="ECO:0000313" key="2">
    <source>
        <dbReference type="Proteomes" id="UP001163603"/>
    </source>
</evidence>
<name>A0ACC0Z3B8_9ROSI</name>
<keyword evidence="2" id="KW-1185">Reference proteome</keyword>
<proteinExistence type="predicted"/>
<dbReference type="Proteomes" id="UP001163603">
    <property type="component" value="Chromosome 3"/>
</dbReference>
<dbReference type="EMBL" id="CM047738">
    <property type="protein sequence ID" value="KAJ0045397.1"/>
    <property type="molecule type" value="Genomic_DNA"/>
</dbReference>